<gene>
    <name evidence="6" type="ORF">TSIB3V08_LOCUS123</name>
</gene>
<sequence>MWSFMSKVLAVLHVVNVRSEDCLGNCFCGFDSYQGVRSCLNLSQRHFNDLKYLQIPELDFRTGDNIELYPNDFVQYSEKSLYLHLSDDDVEELSAEKVGPNTTTNIFYLSGKNLIRISENVSSHCTDILIIDKNIFDNLKNLTKLDLSHNNISNIDYRIFSELSDLEEFNRLHRTLLLLFYKTYNNEYYEYAYKGHHSCYRNLSTTSHLTVNMYNNINNYTVVNITTNMTLIECSEKEEIVLRPVSEFYCPNNCVCKTNIDRFGDHISVSLGTYSQVKCNDPSLKKFPGWLSPNTTHLAISHTNISNVDSNYFKNLTNLSNVSFYRNNLQLLPYNVFQPLIHLKILDLSGNKLKTLDSRQFHYLHELENLKLDDNILDSLNEDALKGLSDLVLLNISGNHIESLQCNVLTDQHKLYTLDLSKNNFMIILPCIFKNNSKLSYLNLSNNRYKEMNCETFSKFSYLLELYIASNQINQISPCVFKDLSSLTKLDISKNLLTSLSHSVFRPLKKLLFLDLNGNLITFIHNETFSELKKMAYLDLSNNHLSELGPELFSSNIRLSVIKLRGNFLAFLDSHLLKNSEGVFEFDISSNKLLNITSTFFYRRKLLFIGGEEHDIILFKYFKPSHSLNLSHNMINTIPCNLLEGNSNLREMYLNNNNITSLCDDMLQPSKRFLAIIDLSFNKLDSVPPKLFQNLTSLISLNISHNNLTSLSLGLFDNFKYFLNLDLSYNKIKSLPLGLFKKLFSLLTLNLSSNLLYHLPLGLFSDMTKLNSIDLSANPILYFPATIFNNLTSLISINLANTSVSNRDLIMFNDLYSLHNGGYKLQLEVSRALSASSSPSQVSIFSGQPLSEECEKWFPSLETPFTSPHYASL</sequence>
<name>A0A7R9AKH3_TIMSH</name>
<evidence type="ECO:0000256" key="5">
    <source>
        <dbReference type="SAM" id="SignalP"/>
    </source>
</evidence>
<dbReference type="SMART" id="SM00364">
    <property type="entry name" value="LRR_BAC"/>
    <property type="match status" value="4"/>
</dbReference>
<dbReference type="PANTHER" id="PTHR45712:SF1">
    <property type="entry name" value="NEPHROCAN"/>
    <property type="match status" value="1"/>
</dbReference>
<dbReference type="PROSITE" id="PS51450">
    <property type="entry name" value="LRR"/>
    <property type="match status" value="4"/>
</dbReference>
<accession>A0A7R9AKH3</accession>
<evidence type="ECO:0000313" key="6">
    <source>
        <dbReference type="EMBL" id="CAD7255831.1"/>
    </source>
</evidence>
<reference evidence="6" key="1">
    <citation type="submission" date="2020-11" db="EMBL/GenBank/DDBJ databases">
        <authorList>
            <person name="Tran Van P."/>
        </authorList>
    </citation>
    <scope>NUCLEOTIDE SEQUENCE</scope>
</reference>
<evidence type="ECO:0000256" key="3">
    <source>
        <dbReference type="ARBA" id="ARBA00022737"/>
    </source>
</evidence>
<evidence type="ECO:0000256" key="4">
    <source>
        <dbReference type="ARBA" id="ARBA00023180"/>
    </source>
</evidence>
<dbReference type="FunFam" id="3.80.10.10:FF:000770">
    <property type="entry name" value="Uncharacterized protein"/>
    <property type="match status" value="1"/>
</dbReference>
<keyword evidence="4" id="KW-0325">Glycoprotein</keyword>
<dbReference type="Gene3D" id="3.80.10.10">
    <property type="entry name" value="Ribonuclease Inhibitor"/>
    <property type="match status" value="4"/>
</dbReference>
<keyword evidence="1" id="KW-0433">Leucine-rich repeat</keyword>
<dbReference type="InterPro" id="IPR050333">
    <property type="entry name" value="SLRP"/>
</dbReference>
<dbReference type="PANTHER" id="PTHR45712">
    <property type="entry name" value="AGAP008170-PA"/>
    <property type="match status" value="1"/>
</dbReference>
<dbReference type="EMBL" id="OC000033">
    <property type="protein sequence ID" value="CAD7255831.1"/>
    <property type="molecule type" value="Genomic_DNA"/>
</dbReference>
<dbReference type="InterPro" id="IPR032675">
    <property type="entry name" value="LRR_dom_sf"/>
</dbReference>
<dbReference type="Pfam" id="PF13855">
    <property type="entry name" value="LRR_8"/>
    <property type="match status" value="6"/>
</dbReference>
<feature type="chain" id="PRO_5031477802" evidence="5">
    <location>
        <begin position="20"/>
        <end position="873"/>
    </location>
</feature>
<organism evidence="6">
    <name type="scientific">Timema shepardi</name>
    <name type="common">Walking stick</name>
    <dbReference type="NCBI Taxonomy" id="629360"/>
    <lineage>
        <taxon>Eukaryota</taxon>
        <taxon>Metazoa</taxon>
        <taxon>Ecdysozoa</taxon>
        <taxon>Arthropoda</taxon>
        <taxon>Hexapoda</taxon>
        <taxon>Insecta</taxon>
        <taxon>Pterygota</taxon>
        <taxon>Neoptera</taxon>
        <taxon>Polyneoptera</taxon>
        <taxon>Phasmatodea</taxon>
        <taxon>Timematodea</taxon>
        <taxon>Timematoidea</taxon>
        <taxon>Timematidae</taxon>
        <taxon>Timema</taxon>
    </lineage>
</organism>
<dbReference type="SMART" id="SM00365">
    <property type="entry name" value="LRR_SD22"/>
    <property type="match status" value="6"/>
</dbReference>
<proteinExistence type="predicted"/>
<dbReference type="AlphaFoldDB" id="A0A7R9AKH3"/>
<dbReference type="SMART" id="SM00369">
    <property type="entry name" value="LRR_TYP"/>
    <property type="match status" value="17"/>
</dbReference>
<keyword evidence="3" id="KW-0677">Repeat</keyword>
<dbReference type="FunFam" id="3.80.10.10:FF:001164">
    <property type="entry name" value="GH01279p"/>
    <property type="match status" value="2"/>
</dbReference>
<dbReference type="InterPro" id="IPR003591">
    <property type="entry name" value="Leu-rich_rpt_typical-subtyp"/>
</dbReference>
<dbReference type="InterPro" id="IPR001611">
    <property type="entry name" value="Leu-rich_rpt"/>
</dbReference>
<feature type="signal peptide" evidence="5">
    <location>
        <begin position="1"/>
        <end position="19"/>
    </location>
</feature>
<evidence type="ECO:0000256" key="1">
    <source>
        <dbReference type="ARBA" id="ARBA00022614"/>
    </source>
</evidence>
<protein>
    <submittedName>
        <fullName evidence="6">Uncharacterized protein</fullName>
    </submittedName>
</protein>
<dbReference type="SUPFAM" id="SSF52058">
    <property type="entry name" value="L domain-like"/>
    <property type="match status" value="3"/>
</dbReference>
<dbReference type="PRINTS" id="PR00019">
    <property type="entry name" value="LEURICHRPT"/>
</dbReference>
<evidence type="ECO:0000256" key="2">
    <source>
        <dbReference type="ARBA" id="ARBA00022729"/>
    </source>
</evidence>
<keyword evidence="2 5" id="KW-0732">Signal</keyword>